<dbReference type="GO" id="GO:0016020">
    <property type="term" value="C:membrane"/>
    <property type="evidence" value="ECO:0007669"/>
    <property type="project" value="InterPro"/>
</dbReference>
<evidence type="ECO:0000259" key="3">
    <source>
        <dbReference type="SMART" id="SM00062"/>
    </source>
</evidence>
<dbReference type="EMBL" id="QTUJ01000001">
    <property type="protein sequence ID" value="REF73021.1"/>
    <property type="molecule type" value="Genomic_DNA"/>
</dbReference>
<keyword evidence="1 2" id="KW-0732">Signal</keyword>
<proteinExistence type="predicted"/>
<accession>A0A3D9XTI3</accession>
<sequence>MITRRTFAGLSVSIAIALASAVPALAETTFEKIRRTGTMVVGTEAAYPPFEFVKDGQITGFGRDLLDEIAKAWGVEIKQLDLPFQGILPGLLAQKFDFVATSVGINPERAARYAYTLPIADSTAYAIKRAGNGDIGGVEDLAGKVVATQLASAVDPVAKALDEKLKAEGQGFAELKLFPTFNDSFLAVANGTADAAMAGLPVLQNLMNERPGVFELVGQAADTQSLNAWVVRPEDKDLRDAINAVILELKASGRFAELQQKWLGMTYELPETGYLPEGAL</sequence>
<dbReference type="PANTHER" id="PTHR35936:SF17">
    <property type="entry name" value="ARGININE-BINDING EXTRACELLULAR PROTEIN ARTP"/>
    <property type="match status" value="1"/>
</dbReference>
<evidence type="ECO:0000256" key="1">
    <source>
        <dbReference type="ARBA" id="ARBA00022729"/>
    </source>
</evidence>
<dbReference type="PANTHER" id="PTHR35936">
    <property type="entry name" value="MEMBRANE-BOUND LYTIC MUREIN TRANSGLYCOSYLASE F"/>
    <property type="match status" value="1"/>
</dbReference>
<dbReference type="Proteomes" id="UP000256941">
    <property type="component" value="Unassembled WGS sequence"/>
</dbReference>
<evidence type="ECO:0000259" key="4">
    <source>
        <dbReference type="SMART" id="SM00079"/>
    </source>
</evidence>
<name>A0A3D9XTI3_PARVE</name>
<feature type="chain" id="PRO_5017690833" evidence="2">
    <location>
        <begin position="27"/>
        <end position="280"/>
    </location>
</feature>
<dbReference type="SMART" id="SM00062">
    <property type="entry name" value="PBPb"/>
    <property type="match status" value="1"/>
</dbReference>
<dbReference type="InterPro" id="IPR001638">
    <property type="entry name" value="Solute-binding_3/MltF_N"/>
</dbReference>
<comment type="caution">
    <text evidence="5">The sequence shown here is derived from an EMBL/GenBank/DDBJ whole genome shotgun (WGS) entry which is preliminary data.</text>
</comment>
<evidence type="ECO:0000256" key="2">
    <source>
        <dbReference type="SAM" id="SignalP"/>
    </source>
</evidence>
<dbReference type="GO" id="GO:0015276">
    <property type="term" value="F:ligand-gated monoatomic ion channel activity"/>
    <property type="evidence" value="ECO:0007669"/>
    <property type="project" value="InterPro"/>
</dbReference>
<dbReference type="SMART" id="SM00079">
    <property type="entry name" value="PBPe"/>
    <property type="match status" value="1"/>
</dbReference>
<dbReference type="RefSeq" id="WP_116221213.1">
    <property type="nucleotide sequence ID" value="NZ_CP038196.1"/>
</dbReference>
<feature type="signal peptide" evidence="2">
    <location>
        <begin position="1"/>
        <end position="26"/>
    </location>
</feature>
<dbReference type="Pfam" id="PF00497">
    <property type="entry name" value="SBP_bac_3"/>
    <property type="match status" value="1"/>
</dbReference>
<dbReference type="Gene3D" id="3.40.190.10">
    <property type="entry name" value="Periplasmic binding protein-like II"/>
    <property type="match status" value="2"/>
</dbReference>
<dbReference type="CDD" id="cd13625">
    <property type="entry name" value="PBP2_AA_binding_like_1"/>
    <property type="match status" value="1"/>
</dbReference>
<feature type="domain" description="Solute-binding protein family 3/N-terminal" evidence="3">
    <location>
        <begin position="38"/>
        <end position="266"/>
    </location>
</feature>
<evidence type="ECO:0000313" key="5">
    <source>
        <dbReference type="EMBL" id="REF73021.1"/>
    </source>
</evidence>
<dbReference type="InterPro" id="IPR001320">
    <property type="entry name" value="Iontro_rcpt_C"/>
</dbReference>
<reference evidence="5 6" key="1">
    <citation type="submission" date="2018-08" db="EMBL/GenBank/DDBJ databases">
        <title>Genomic Encyclopedia of Archaeal and Bacterial Type Strains, Phase II (KMG-II): from individual species to whole genera.</title>
        <authorList>
            <person name="Goeker M."/>
        </authorList>
    </citation>
    <scope>NUCLEOTIDE SEQUENCE [LARGE SCALE GENOMIC DNA]</scope>
    <source>
        <strain evidence="5 6">DSM 17099</strain>
    </source>
</reference>
<organism evidence="5 6">
    <name type="scientific">Paracoccus versutus</name>
    <name type="common">Thiobacillus versutus</name>
    <dbReference type="NCBI Taxonomy" id="34007"/>
    <lineage>
        <taxon>Bacteria</taxon>
        <taxon>Pseudomonadati</taxon>
        <taxon>Pseudomonadota</taxon>
        <taxon>Alphaproteobacteria</taxon>
        <taxon>Rhodobacterales</taxon>
        <taxon>Paracoccaceae</taxon>
        <taxon>Paracoccus</taxon>
    </lineage>
</organism>
<evidence type="ECO:0000313" key="6">
    <source>
        <dbReference type="Proteomes" id="UP000256941"/>
    </source>
</evidence>
<dbReference type="SUPFAM" id="SSF53850">
    <property type="entry name" value="Periplasmic binding protein-like II"/>
    <property type="match status" value="1"/>
</dbReference>
<feature type="domain" description="Ionotropic glutamate receptor C-terminal" evidence="4">
    <location>
        <begin position="38"/>
        <end position="265"/>
    </location>
</feature>
<dbReference type="AlphaFoldDB" id="A0A3D9XTI3"/>
<gene>
    <name evidence="5" type="ORF">BDD41_1526</name>
</gene>
<protein>
    <submittedName>
        <fullName evidence="5">Amino acid ABC transporter substrate-binding protein (PAAT family)</fullName>
    </submittedName>
</protein>